<evidence type="ECO:0000259" key="3">
    <source>
        <dbReference type="Pfam" id="PF13600"/>
    </source>
</evidence>
<dbReference type="OrthoDB" id="1108421at2"/>
<feature type="signal peptide" evidence="1">
    <location>
        <begin position="1"/>
        <end position="23"/>
    </location>
</feature>
<proteinExistence type="predicted"/>
<dbReference type="PANTHER" id="PTHR31005:SF8">
    <property type="entry name" value="DUF4139 DOMAIN-CONTAINING PROTEIN"/>
    <property type="match status" value="1"/>
</dbReference>
<organism evidence="4 5">
    <name type="scientific">Neolewinella xylanilytica</name>
    <dbReference type="NCBI Taxonomy" id="1514080"/>
    <lineage>
        <taxon>Bacteria</taxon>
        <taxon>Pseudomonadati</taxon>
        <taxon>Bacteroidota</taxon>
        <taxon>Saprospiria</taxon>
        <taxon>Saprospirales</taxon>
        <taxon>Lewinellaceae</taxon>
        <taxon>Neolewinella</taxon>
    </lineage>
</organism>
<dbReference type="EMBL" id="PTJC01000008">
    <property type="protein sequence ID" value="PPK84347.1"/>
    <property type="molecule type" value="Genomic_DNA"/>
</dbReference>
<dbReference type="NCBIfam" id="TIGR02231">
    <property type="entry name" value="mucoidy inhibitor MuiA family protein"/>
    <property type="match status" value="2"/>
</dbReference>
<gene>
    <name evidence="4" type="ORF">CLV84_4117</name>
</gene>
<name>A0A2S6I0P6_9BACT</name>
<comment type="caution">
    <text evidence="4">The sequence shown here is derived from an EMBL/GenBank/DDBJ whole genome shotgun (WGS) entry which is preliminary data.</text>
</comment>
<feature type="domain" description="DUF4139" evidence="2">
    <location>
        <begin position="220"/>
        <end position="621"/>
    </location>
</feature>
<dbReference type="InterPro" id="IPR037291">
    <property type="entry name" value="DUF4139"/>
</dbReference>
<dbReference type="SUPFAM" id="SSF49464">
    <property type="entry name" value="Carboxypeptidase regulatory domain-like"/>
    <property type="match status" value="1"/>
</dbReference>
<dbReference type="RefSeq" id="WP_104421672.1">
    <property type="nucleotide sequence ID" value="NZ_PTJC01000008.1"/>
</dbReference>
<keyword evidence="5" id="KW-1185">Reference proteome</keyword>
<feature type="chain" id="PRO_5015491513" evidence="1">
    <location>
        <begin position="24"/>
        <end position="630"/>
    </location>
</feature>
<dbReference type="Pfam" id="PF13598">
    <property type="entry name" value="DUF4139"/>
    <property type="match status" value="1"/>
</dbReference>
<evidence type="ECO:0000313" key="4">
    <source>
        <dbReference type="EMBL" id="PPK84347.1"/>
    </source>
</evidence>
<evidence type="ECO:0000256" key="1">
    <source>
        <dbReference type="SAM" id="SignalP"/>
    </source>
</evidence>
<evidence type="ECO:0000313" key="5">
    <source>
        <dbReference type="Proteomes" id="UP000237662"/>
    </source>
</evidence>
<evidence type="ECO:0000259" key="2">
    <source>
        <dbReference type="Pfam" id="PF13598"/>
    </source>
</evidence>
<keyword evidence="1" id="KW-0732">Signal</keyword>
<dbReference type="Gene3D" id="2.60.40.1120">
    <property type="entry name" value="Carboxypeptidase-like, regulatory domain"/>
    <property type="match status" value="1"/>
</dbReference>
<protein>
    <submittedName>
        <fullName evidence="4">Uncharacterized protein (TIGR02231 family)</fullName>
    </submittedName>
</protein>
<dbReference type="Pfam" id="PF13715">
    <property type="entry name" value="CarbopepD_reg_2"/>
    <property type="match status" value="1"/>
</dbReference>
<reference evidence="4 5" key="1">
    <citation type="submission" date="2018-02" db="EMBL/GenBank/DDBJ databases">
        <title>Genomic Encyclopedia of Archaeal and Bacterial Type Strains, Phase II (KMG-II): from individual species to whole genera.</title>
        <authorList>
            <person name="Goeker M."/>
        </authorList>
    </citation>
    <scope>NUCLEOTIDE SEQUENCE [LARGE SCALE GENOMIC DNA]</scope>
    <source>
        <strain evidence="4 5">DSM 29526</strain>
    </source>
</reference>
<dbReference type="Proteomes" id="UP000237662">
    <property type="component" value="Unassembled WGS sequence"/>
</dbReference>
<dbReference type="AlphaFoldDB" id="A0A2S6I0P6"/>
<dbReference type="InterPro" id="IPR025554">
    <property type="entry name" value="DUF4140"/>
</dbReference>
<sequence length="630" mass="69354">MHPTLSLLLCSFFALSFSVLGQADVRLASTIDEVTVYREGAQVSRSAPLNLAPGRQTIVLTGITESLVEKSIQVAVANESLLILGVRHRLHFADAPALAHEALPLTAERETLASRERALRTRIGIGEEEEAILQANRKLSGDNTGVGAAELEAGVRYHRERITTIRMERLELMDSLRLVADRQKLLAQRLSELTLDSVPSATSEIVVEVDARSGITDSIRFTYLVAEAGWEPAYDLRLTELDRTLQLGYRARVHQRTGEDWREVRLRLSTSDPGRTAQIPELKTWRLATNLHPPVYHAPDPGFTVTQARRIHGVVSDRYGSALVGATVIVAGTDLGTVTDIDGRFTLQLPSGADLLRVTYLGYTDRMVPVTDSYLTITLDEAQNSLEEVVVAGYGGRRNGLSEPASGTSNLPDKPVPPQLPITVERQATNLQFQIDLPYTIVSGEAARLVSIQDFDVPATYRHFAVPKVDERVFLSAIVRDWEQYDLLSGEVQLFVAGTYLGTSQLDATQTADSLVFSLGPDPAVVIHRTAAERYSREVGLLGGKRVVWRGWEVAVRNTKRMPVDLTIIDQVPVSAEGTIDVETELPAGANYDPQTGQVEWRTVLSSGSEWQTEFGYRVRYSGSGSVYLE</sequence>
<dbReference type="InterPro" id="IPR008969">
    <property type="entry name" value="CarboxyPept-like_regulatory"/>
</dbReference>
<dbReference type="Pfam" id="PF13600">
    <property type="entry name" value="DUF4140"/>
    <property type="match status" value="1"/>
</dbReference>
<accession>A0A2S6I0P6</accession>
<dbReference type="PANTHER" id="PTHR31005">
    <property type="entry name" value="DUF4139 DOMAIN-CONTAINING PROTEIN"/>
    <property type="match status" value="1"/>
</dbReference>
<feature type="domain" description="DUF4140" evidence="3">
    <location>
        <begin position="34"/>
        <end position="132"/>
    </location>
</feature>
<dbReference type="InterPro" id="IPR011935">
    <property type="entry name" value="CHP02231"/>
</dbReference>